<dbReference type="AlphaFoldDB" id="A0A3N0EE36"/>
<keyword evidence="1" id="KW-0472">Membrane</keyword>
<name>A0A3N0EE36_9ACTN</name>
<feature type="transmembrane region" description="Helical" evidence="1">
    <location>
        <begin position="12"/>
        <end position="32"/>
    </location>
</feature>
<gene>
    <name evidence="2" type="ORF">EFW17_06130</name>
</gene>
<evidence type="ECO:0000256" key="1">
    <source>
        <dbReference type="SAM" id="Phobius"/>
    </source>
</evidence>
<keyword evidence="3" id="KW-1185">Reference proteome</keyword>
<organism evidence="2 3">
    <name type="scientific">Halostreptopolyspora alba</name>
    <dbReference type="NCBI Taxonomy" id="2487137"/>
    <lineage>
        <taxon>Bacteria</taxon>
        <taxon>Bacillati</taxon>
        <taxon>Actinomycetota</taxon>
        <taxon>Actinomycetes</taxon>
        <taxon>Streptosporangiales</taxon>
        <taxon>Nocardiopsidaceae</taxon>
        <taxon>Halostreptopolyspora</taxon>
    </lineage>
</organism>
<keyword evidence="1" id="KW-1133">Transmembrane helix</keyword>
<evidence type="ECO:0000313" key="2">
    <source>
        <dbReference type="EMBL" id="RNL86106.1"/>
    </source>
</evidence>
<reference evidence="2 3" key="1">
    <citation type="submission" date="2018-11" db="EMBL/GenBank/DDBJ databases">
        <title>The genome draft of YIM 96095.</title>
        <authorList>
            <person name="Tang S.-K."/>
            <person name="Chunyu W.-X."/>
            <person name="Feng Y.-Z."/>
        </authorList>
    </citation>
    <scope>NUCLEOTIDE SEQUENCE [LARGE SCALE GENOMIC DNA]</scope>
    <source>
        <strain evidence="2 3">YIM 96095</strain>
    </source>
</reference>
<dbReference type="EMBL" id="RJMB01000004">
    <property type="protein sequence ID" value="RNL86106.1"/>
    <property type="molecule type" value="Genomic_DNA"/>
</dbReference>
<evidence type="ECO:0000313" key="3">
    <source>
        <dbReference type="Proteomes" id="UP000269198"/>
    </source>
</evidence>
<dbReference type="Proteomes" id="UP000269198">
    <property type="component" value="Unassembled WGS sequence"/>
</dbReference>
<comment type="caution">
    <text evidence="2">The sequence shown here is derived from an EMBL/GenBank/DDBJ whole genome shotgun (WGS) entry which is preliminary data.</text>
</comment>
<accession>A0A3N0EE36</accession>
<keyword evidence="1" id="KW-0812">Transmembrane</keyword>
<sequence length="78" mass="8412">MSNHSESCPATALIGFVPILAAFITGFVVCLVTKATLSAVFGNWWQSSRGARDMEIARLRAENAELRRALGLETGDSQ</sequence>
<proteinExistence type="predicted"/>
<protein>
    <submittedName>
        <fullName evidence="2">Uncharacterized protein</fullName>
    </submittedName>
</protein>